<name>A0A212EUM2_DANPL</name>
<proteinExistence type="predicted"/>
<evidence type="ECO:0000313" key="2">
    <source>
        <dbReference type="EMBL" id="OWR45186.1"/>
    </source>
</evidence>
<organism evidence="2 3">
    <name type="scientific">Danaus plexippus plexippus</name>
    <dbReference type="NCBI Taxonomy" id="278856"/>
    <lineage>
        <taxon>Eukaryota</taxon>
        <taxon>Metazoa</taxon>
        <taxon>Ecdysozoa</taxon>
        <taxon>Arthropoda</taxon>
        <taxon>Hexapoda</taxon>
        <taxon>Insecta</taxon>
        <taxon>Pterygota</taxon>
        <taxon>Neoptera</taxon>
        <taxon>Endopterygota</taxon>
        <taxon>Lepidoptera</taxon>
        <taxon>Glossata</taxon>
        <taxon>Ditrysia</taxon>
        <taxon>Papilionoidea</taxon>
        <taxon>Nymphalidae</taxon>
        <taxon>Danainae</taxon>
        <taxon>Danaini</taxon>
        <taxon>Danaina</taxon>
        <taxon>Danaus</taxon>
        <taxon>Danaus</taxon>
    </lineage>
</organism>
<dbReference type="AlphaFoldDB" id="A0A212EUM2"/>
<sequence>GRKKKLATILTSTPLKENLLEKEYNKMKEKGSKGKEKTWKGKGQRNNTKVQKKGYEKAKRKEQNETSISDVGTDDLCQDNKDDDA</sequence>
<evidence type="ECO:0000256" key="1">
    <source>
        <dbReference type="SAM" id="MobiDB-lite"/>
    </source>
</evidence>
<dbReference type="InParanoid" id="A0A212EUM2"/>
<feature type="compositionally biased region" description="Acidic residues" evidence="1">
    <location>
        <begin position="72"/>
        <end position="85"/>
    </location>
</feature>
<feature type="compositionally biased region" description="Basic and acidic residues" evidence="1">
    <location>
        <begin position="53"/>
        <end position="64"/>
    </location>
</feature>
<accession>A0A212EUM2</accession>
<evidence type="ECO:0000313" key="3">
    <source>
        <dbReference type="Proteomes" id="UP000007151"/>
    </source>
</evidence>
<feature type="non-terminal residue" evidence="2">
    <location>
        <position position="1"/>
    </location>
</feature>
<keyword evidence="3" id="KW-1185">Reference proteome</keyword>
<gene>
    <name evidence="2" type="ORF">KGM_209343B</name>
</gene>
<protein>
    <submittedName>
        <fullName evidence="2">Uncharacterized protein</fullName>
    </submittedName>
</protein>
<feature type="region of interest" description="Disordered" evidence="1">
    <location>
        <begin position="21"/>
        <end position="85"/>
    </location>
</feature>
<dbReference type="Proteomes" id="UP000007151">
    <property type="component" value="Unassembled WGS sequence"/>
</dbReference>
<dbReference type="KEGG" id="dpl:KGM_209343B"/>
<dbReference type="EMBL" id="AGBW02012340">
    <property type="protein sequence ID" value="OWR45186.1"/>
    <property type="molecule type" value="Genomic_DNA"/>
</dbReference>
<feature type="compositionally biased region" description="Basic and acidic residues" evidence="1">
    <location>
        <begin position="21"/>
        <end position="39"/>
    </location>
</feature>
<comment type="caution">
    <text evidence="2">The sequence shown here is derived from an EMBL/GenBank/DDBJ whole genome shotgun (WGS) entry which is preliminary data.</text>
</comment>
<reference evidence="2 3" key="1">
    <citation type="journal article" date="2011" name="Cell">
        <title>The monarch butterfly genome yields insights into long-distance migration.</title>
        <authorList>
            <person name="Zhan S."/>
            <person name="Merlin C."/>
            <person name="Boore J.L."/>
            <person name="Reppert S.M."/>
        </authorList>
    </citation>
    <scope>NUCLEOTIDE SEQUENCE [LARGE SCALE GENOMIC DNA]</scope>
    <source>
        <strain evidence="2">F-2</strain>
    </source>
</reference>